<name>L0K7B7_HALHC</name>
<evidence type="ECO:0000256" key="1">
    <source>
        <dbReference type="SAM" id="SignalP"/>
    </source>
</evidence>
<feature type="domain" description="Uncharacterized protein TP-0789" evidence="2">
    <location>
        <begin position="71"/>
        <end position="250"/>
    </location>
</feature>
<sequence>MINKFKLQLILLVMLLSLVSNLVMAITPQEIMEQVDDYQHLKSARMKSKMTIIKGERKITKEMISLVRGSKYGLTKFTNPRDRGTKFLKRNGDLWMYFPTAEEIVKISGHMLEQGMMGSDFSYQDMMESTKLTDLYNFEVIRKERLNKRSCYVLEGIKKEGAEASYYRRVSWIDKKRFVPLKVELYARSGRLLKVMRTKKVEKIEGRWFPTYQVVDNKLKRMTKTIFKVESVEFNASIPKSKFSLRNLRR</sequence>
<accession>L0K7B7</accession>
<feature type="signal peptide" evidence="1">
    <location>
        <begin position="1"/>
        <end position="25"/>
    </location>
</feature>
<dbReference type="KEGG" id="hhl:Halha_0935"/>
<dbReference type="eggNOG" id="COG2834">
    <property type="taxonomic scope" value="Bacteria"/>
</dbReference>
<dbReference type="PANTHER" id="PTHR37507">
    <property type="entry name" value="SPORULATION PROTEIN YDCC"/>
    <property type="match status" value="1"/>
</dbReference>
<protein>
    <submittedName>
        <fullName evidence="3">Negative regulator of sigma E activity</fullName>
    </submittedName>
</protein>
<reference evidence="4" key="1">
    <citation type="submission" date="2012-02" db="EMBL/GenBank/DDBJ databases">
        <title>The complete genome of Halobacteroides halobius DSM 5150.</title>
        <authorList>
            <person name="Lucas S."/>
            <person name="Copeland A."/>
            <person name="Lapidus A."/>
            <person name="Glavina del Rio T."/>
            <person name="Dalin E."/>
            <person name="Tice H."/>
            <person name="Bruce D."/>
            <person name="Goodwin L."/>
            <person name="Pitluck S."/>
            <person name="Peters L."/>
            <person name="Mikhailova N."/>
            <person name="Gu W."/>
            <person name="Kyrpides N."/>
            <person name="Mavromatis K."/>
            <person name="Ivanova N."/>
            <person name="Brettin T."/>
            <person name="Detter J.C."/>
            <person name="Han C."/>
            <person name="Larimer F."/>
            <person name="Land M."/>
            <person name="Hauser L."/>
            <person name="Markowitz V."/>
            <person name="Cheng J.-F."/>
            <person name="Hugenholtz P."/>
            <person name="Woyke T."/>
            <person name="Wu D."/>
            <person name="Tindall B."/>
            <person name="Pomrenke H."/>
            <person name="Brambilla E."/>
            <person name="Klenk H.-P."/>
            <person name="Eisen J.A."/>
        </authorList>
    </citation>
    <scope>NUCLEOTIDE SEQUENCE [LARGE SCALE GENOMIC DNA]</scope>
    <source>
        <strain evidence="4">ATCC 35273 / DSM 5150 / MD-1</strain>
    </source>
</reference>
<proteinExistence type="predicted"/>
<dbReference type="InterPro" id="IPR052944">
    <property type="entry name" value="Sporulation_related"/>
</dbReference>
<dbReference type="PANTHER" id="PTHR37507:SF2">
    <property type="entry name" value="SPORULATION PROTEIN YDCC"/>
    <property type="match status" value="1"/>
</dbReference>
<dbReference type="InterPro" id="IPR033399">
    <property type="entry name" value="TP_0789-like"/>
</dbReference>
<keyword evidence="1" id="KW-0732">Signal</keyword>
<evidence type="ECO:0000259" key="2">
    <source>
        <dbReference type="Pfam" id="PF17131"/>
    </source>
</evidence>
<organism evidence="3 4">
    <name type="scientific">Halobacteroides halobius (strain ATCC 35273 / DSM 5150 / MD-1)</name>
    <dbReference type="NCBI Taxonomy" id="748449"/>
    <lineage>
        <taxon>Bacteria</taxon>
        <taxon>Bacillati</taxon>
        <taxon>Bacillota</taxon>
        <taxon>Clostridia</taxon>
        <taxon>Halanaerobiales</taxon>
        <taxon>Halobacteroidaceae</taxon>
        <taxon>Halobacteroides</taxon>
    </lineage>
</organism>
<dbReference type="Pfam" id="PF17131">
    <property type="entry name" value="LolA_like"/>
    <property type="match status" value="1"/>
</dbReference>
<evidence type="ECO:0000313" key="3">
    <source>
        <dbReference type="EMBL" id="AGB40896.1"/>
    </source>
</evidence>
<dbReference type="AlphaFoldDB" id="L0K7B7"/>
<dbReference type="HOGENOM" id="CLU_074356_2_0_9"/>
<dbReference type="RefSeq" id="WP_015326621.1">
    <property type="nucleotide sequence ID" value="NC_019978.1"/>
</dbReference>
<keyword evidence="4" id="KW-1185">Reference proteome</keyword>
<dbReference type="CDD" id="cd16329">
    <property type="entry name" value="LolA_like"/>
    <property type="match status" value="1"/>
</dbReference>
<dbReference type="Gene3D" id="2.50.20.10">
    <property type="entry name" value="Lipoprotein localisation LolA/LolB/LppX"/>
    <property type="match status" value="1"/>
</dbReference>
<dbReference type="OrthoDB" id="9803781at2"/>
<dbReference type="Proteomes" id="UP000010880">
    <property type="component" value="Chromosome"/>
</dbReference>
<dbReference type="STRING" id="748449.Halha_0935"/>
<feature type="chain" id="PRO_5003944804" evidence="1">
    <location>
        <begin position="26"/>
        <end position="250"/>
    </location>
</feature>
<gene>
    <name evidence="3" type="ordered locus">Halha_0935</name>
</gene>
<evidence type="ECO:0000313" key="4">
    <source>
        <dbReference type="Proteomes" id="UP000010880"/>
    </source>
</evidence>
<dbReference type="EMBL" id="CP003359">
    <property type="protein sequence ID" value="AGB40896.1"/>
    <property type="molecule type" value="Genomic_DNA"/>
</dbReference>